<dbReference type="SUPFAM" id="SSF53067">
    <property type="entry name" value="Actin-like ATPase domain"/>
    <property type="match status" value="1"/>
</dbReference>
<evidence type="ECO:0000313" key="2">
    <source>
        <dbReference type="Proteomes" id="UP000019373"/>
    </source>
</evidence>
<dbReference type="GeneID" id="19239651"/>
<evidence type="ECO:0000313" key="1">
    <source>
        <dbReference type="EMBL" id="ERF68598.1"/>
    </source>
</evidence>
<proteinExistence type="predicted"/>
<dbReference type="eggNOG" id="KOG0101">
    <property type="taxonomic scope" value="Eukaryota"/>
</dbReference>
<sequence>MESPSWMTTVVVGIDFGMRTLLWHIRQLQNGLDPSVGYDANKRLLDEWLSEVGFANYYNRKIRISQTEAEAAAVYAAKQSFTTGNIIIVVDVSGCITDINILEINKHSSERTQLVALNKAEGVNVGSILIDGEAEQLVKQRLHALNVSGNDDDIHWLAKDMLKEVNFEAMKCAFDGSPTQISTIMTIPPEGLPAARQGVPQKIKITAAELRTFFDRQIQIMFESIHHQIRELIREKPNVTVNFIVLSGGLGSSGYVRSCLEAEFNNSKVLCAFEPQLAVAKGLIMDRTQALSRGVVTYGVLNRGLCDNGVLSGSCMTFPPYEA</sequence>
<reference evidence="2" key="1">
    <citation type="journal article" date="2014" name="BMC Genomics">
        <title>Genome characteristics reveal the impact of lichenization on lichen-forming fungus Endocarpon pusillum Hedwig (Verrucariales, Ascomycota).</title>
        <authorList>
            <person name="Wang Y.-Y."/>
            <person name="Liu B."/>
            <person name="Zhang X.-Y."/>
            <person name="Zhou Q.-M."/>
            <person name="Zhang T."/>
            <person name="Li H."/>
            <person name="Yu Y.-F."/>
            <person name="Zhang X.-L."/>
            <person name="Hao X.-Y."/>
            <person name="Wang M."/>
            <person name="Wang L."/>
            <person name="Wei J.-C."/>
        </authorList>
    </citation>
    <scope>NUCLEOTIDE SEQUENCE [LARGE SCALE GENOMIC DNA]</scope>
    <source>
        <strain evidence="2">Z07020 / HMAS-L-300199</strain>
    </source>
</reference>
<accession>U1G9D1</accession>
<dbReference type="PANTHER" id="PTHR42749:SF1">
    <property type="entry name" value="CELL SHAPE-DETERMINING PROTEIN MREB"/>
    <property type="match status" value="1"/>
</dbReference>
<dbReference type="CDD" id="cd10170">
    <property type="entry name" value="ASKHA_NBD_HSP70"/>
    <property type="match status" value="1"/>
</dbReference>
<dbReference type="EMBL" id="KE721515">
    <property type="protein sequence ID" value="ERF68598.1"/>
    <property type="molecule type" value="Genomic_DNA"/>
</dbReference>
<dbReference type="InterPro" id="IPR043129">
    <property type="entry name" value="ATPase_NBD"/>
</dbReference>
<dbReference type="PANTHER" id="PTHR42749">
    <property type="entry name" value="CELL SHAPE-DETERMINING PROTEIN MREB"/>
    <property type="match status" value="1"/>
</dbReference>
<dbReference type="Gene3D" id="3.30.420.40">
    <property type="match status" value="2"/>
</dbReference>
<dbReference type="Gene3D" id="3.90.640.10">
    <property type="entry name" value="Actin, Chain A, domain 4"/>
    <property type="match status" value="1"/>
</dbReference>
<protein>
    <submittedName>
        <fullName evidence="1">Uncharacterized protein</fullName>
    </submittedName>
</protein>
<dbReference type="AlphaFoldDB" id="U1G9D1"/>
<keyword evidence="2" id="KW-1185">Reference proteome</keyword>
<gene>
    <name evidence="1" type="ORF">EPUS_04696</name>
</gene>
<dbReference type="RefSeq" id="XP_007805824.1">
    <property type="nucleotide sequence ID" value="XM_007807633.1"/>
</dbReference>
<organism evidence="1 2">
    <name type="scientific">Endocarpon pusillum (strain Z07020 / HMAS-L-300199)</name>
    <name type="common">Lichen-forming fungus</name>
    <dbReference type="NCBI Taxonomy" id="1263415"/>
    <lineage>
        <taxon>Eukaryota</taxon>
        <taxon>Fungi</taxon>
        <taxon>Dikarya</taxon>
        <taxon>Ascomycota</taxon>
        <taxon>Pezizomycotina</taxon>
        <taxon>Eurotiomycetes</taxon>
        <taxon>Chaetothyriomycetidae</taxon>
        <taxon>Verrucariales</taxon>
        <taxon>Verrucariaceae</taxon>
        <taxon>Endocarpon</taxon>
    </lineage>
</organism>
<name>U1G9D1_ENDPU</name>
<dbReference type="HOGENOM" id="CLU_860604_0_0_1"/>
<dbReference type="Proteomes" id="UP000019373">
    <property type="component" value="Unassembled WGS sequence"/>
</dbReference>